<dbReference type="Pfam" id="PF14098">
    <property type="entry name" value="SSPI"/>
    <property type="match status" value="1"/>
</dbReference>
<proteinExistence type="evidence at transcript level"/>
<dbReference type="InterPro" id="IPR017525">
    <property type="entry name" value="SspI"/>
</dbReference>
<keyword evidence="4" id="KW-1185">Reference proteome</keyword>
<dbReference type="EMBL" id="CP130319">
    <property type="protein sequence ID" value="WNR46989.1"/>
    <property type="molecule type" value="Genomic_DNA"/>
</dbReference>
<evidence type="ECO:0000256" key="2">
    <source>
        <dbReference type="HAMAP-Rule" id="MF_00669"/>
    </source>
</evidence>
<keyword evidence="1 2" id="KW-0749">Sporulation</keyword>
<dbReference type="HAMAP" id="MF_00669">
    <property type="entry name" value="SspI"/>
    <property type="match status" value="1"/>
</dbReference>
<dbReference type="Proteomes" id="UP001304650">
    <property type="component" value="Chromosome"/>
</dbReference>
<dbReference type="GO" id="GO:0030436">
    <property type="term" value="P:asexual sporulation"/>
    <property type="evidence" value="ECO:0007669"/>
    <property type="project" value="UniProtKB-UniRule"/>
</dbReference>
<dbReference type="GO" id="GO:0030435">
    <property type="term" value="P:sporulation resulting in formation of a cellular spore"/>
    <property type="evidence" value="ECO:0007669"/>
    <property type="project" value="UniProtKB-KW"/>
</dbReference>
<protein>
    <recommendedName>
        <fullName evidence="2">Small, acid-soluble spore protein I</fullName>
        <shortName evidence="2">SASP I</shortName>
    </recommendedName>
</protein>
<name>A0AA96LVR9_9BACL</name>
<comment type="similarity">
    <text evidence="2">Belongs to the SspI family.</text>
</comment>
<dbReference type="KEGG" id="proo:MJB10_05365"/>
<dbReference type="AlphaFoldDB" id="A0AA96LVR9"/>
<comment type="subcellular location">
    <subcellularLocation>
        <location evidence="2">Spore core</location>
    </subcellularLocation>
</comment>
<dbReference type="RefSeq" id="WP_314805491.1">
    <property type="nucleotide sequence ID" value="NZ_CP130319.1"/>
</dbReference>
<evidence type="ECO:0000313" key="3">
    <source>
        <dbReference type="EMBL" id="WNR46989.1"/>
    </source>
</evidence>
<organism evidence="3 4">
    <name type="scientific">Paenibacillus roseopurpureus</name>
    <dbReference type="NCBI Taxonomy" id="2918901"/>
    <lineage>
        <taxon>Bacteria</taxon>
        <taxon>Bacillati</taxon>
        <taxon>Bacillota</taxon>
        <taxon>Bacilli</taxon>
        <taxon>Bacillales</taxon>
        <taxon>Paenibacillaceae</taxon>
        <taxon>Paenibacillus</taxon>
    </lineage>
</organism>
<comment type="induction">
    <text evidence="2">Expressed only in the forespore compartment of sporulating cells.</text>
</comment>
<accession>A0AA96LVR9</accession>
<dbReference type="NCBIfam" id="TIGR03092">
    <property type="entry name" value="SASP_sspI"/>
    <property type="match status" value="1"/>
</dbReference>
<evidence type="ECO:0000256" key="1">
    <source>
        <dbReference type="ARBA" id="ARBA00022969"/>
    </source>
</evidence>
<reference evidence="3" key="1">
    <citation type="submission" date="2022-02" db="EMBL/GenBank/DDBJ databases">
        <title>Paenibacillus sp. MBLB1832 Whole Genome Shotgun Sequencing.</title>
        <authorList>
            <person name="Hwang C.Y."/>
            <person name="Cho E.-S."/>
            <person name="Seo M.-J."/>
        </authorList>
    </citation>
    <scope>NUCLEOTIDE SEQUENCE</scope>
    <source>
        <strain evidence="3">MBLB1832</strain>
    </source>
</reference>
<evidence type="ECO:0000313" key="4">
    <source>
        <dbReference type="Proteomes" id="UP001304650"/>
    </source>
</evidence>
<gene>
    <name evidence="2 3" type="primary">sspI</name>
    <name evidence="3" type="ORF">MJB10_05365</name>
</gene>
<sequence>MNITLRQAIHQRVNNKSNEELKEIIEDSIGGEEKVLPGLGVLFEMIWQHTESATQDELVSTLKAQLEKK</sequence>